<dbReference type="InterPro" id="IPR025875">
    <property type="entry name" value="Leu-rich_rpt_4"/>
</dbReference>
<dbReference type="InterPro" id="IPR001611">
    <property type="entry name" value="Leu-rich_rpt"/>
</dbReference>
<keyword evidence="2" id="KW-0677">Repeat</keyword>
<keyword evidence="5" id="KW-1185">Reference proteome</keyword>
<dbReference type="OrthoDB" id="1517790at2759"/>
<dbReference type="GeneID" id="43580826"/>
<accession>A0A5E8BHB5</accession>
<reference evidence="4 5" key="1">
    <citation type="submission" date="2019-09" db="EMBL/GenBank/DDBJ databases">
        <authorList>
            <person name="Brejova B."/>
        </authorList>
    </citation>
    <scope>NUCLEOTIDE SEQUENCE [LARGE SCALE GENOMIC DNA]</scope>
</reference>
<evidence type="ECO:0000256" key="3">
    <source>
        <dbReference type="SAM" id="MobiDB-lite"/>
    </source>
</evidence>
<dbReference type="SUPFAM" id="SSF52075">
    <property type="entry name" value="Outer arm dynein light chain 1"/>
    <property type="match status" value="1"/>
</dbReference>
<dbReference type="EMBL" id="CABVLU010000002">
    <property type="protein sequence ID" value="VVT48901.1"/>
    <property type="molecule type" value="Genomic_DNA"/>
</dbReference>
<dbReference type="Pfam" id="PF12799">
    <property type="entry name" value="LRR_4"/>
    <property type="match status" value="1"/>
</dbReference>
<evidence type="ECO:0000256" key="1">
    <source>
        <dbReference type="ARBA" id="ARBA00022614"/>
    </source>
</evidence>
<name>A0A5E8BHB5_9ASCO</name>
<gene>
    <name evidence="4" type="ORF">SAPINGB_P002006</name>
</gene>
<dbReference type="GO" id="GO:0005737">
    <property type="term" value="C:cytoplasm"/>
    <property type="evidence" value="ECO:0007669"/>
    <property type="project" value="TreeGrafter"/>
</dbReference>
<evidence type="ECO:0000313" key="4">
    <source>
        <dbReference type="EMBL" id="VVT48901.1"/>
    </source>
</evidence>
<feature type="region of interest" description="Disordered" evidence="3">
    <location>
        <begin position="171"/>
        <end position="243"/>
    </location>
</feature>
<keyword evidence="1" id="KW-0433">Leucine-rich repeat</keyword>
<organism evidence="4 5">
    <name type="scientific">Magnusiomyces paraingens</name>
    <dbReference type="NCBI Taxonomy" id="2606893"/>
    <lineage>
        <taxon>Eukaryota</taxon>
        <taxon>Fungi</taxon>
        <taxon>Dikarya</taxon>
        <taxon>Ascomycota</taxon>
        <taxon>Saccharomycotina</taxon>
        <taxon>Dipodascomycetes</taxon>
        <taxon>Dipodascales</taxon>
        <taxon>Dipodascaceae</taxon>
        <taxon>Magnusiomyces</taxon>
    </lineage>
</organism>
<protein>
    <submittedName>
        <fullName evidence="4">Uncharacterized protein</fullName>
    </submittedName>
</protein>
<dbReference type="AlphaFoldDB" id="A0A5E8BHB5"/>
<evidence type="ECO:0000256" key="2">
    <source>
        <dbReference type="ARBA" id="ARBA00022737"/>
    </source>
</evidence>
<dbReference type="InterPro" id="IPR050216">
    <property type="entry name" value="LRR_domain-containing"/>
</dbReference>
<sequence>MVYQHPSGANNALLPFAHNESRPPNELALSTVVPPASTSTVNINHPTTTATNNIITTSESYFGPPYSVSGSYTRSGALGLGLSMGIGGYSSLTSDSLDGPSLPSSSIVDSEDGKGIYFFEEKRMAGGNIPGYMEFTSGNSMYKMEYHGISGTSNDTPKSFARHRERFSDNMLDDNDEEEEEEDGDNESFCQEENDQENSEKLGNGGGKRRRNFGTPSAKRFHDMTCDLPPSSPPPPVDMDEDDEVNDFGEFNLTKDTNAQRHVFETEADSSLIMDPHINNSTYTPPSISSSSSSSSRKHEKSTLKSAASFFSSRRIPAPMSSNGAYSANSISIVSPIKSKSAYRSAFKNPKDKQSILSLPLLSSSSSAASSSFPLHHAHSVEHHYYQHLPHHGPEPWGYAQAREIIKTACNDNDRSIHLDDMGLTDVPPEIADLKHMVWTDKNMQTICSDLHLYLANNQLTRVPPPLLALDNLTVLSLRGNQLTDLPPAVARFGRLQNLSIGINCLKYLPSELLLLKNLTVLAPHPNPYQQIPAEHRELAESIKQKKTTGGSVSTTDGDGYYFIQKEDTSISRPKEYTEGAIRYWVEPHVDLKKYGNLIAFARPVPKEHQFPEATEKAIASQPVHLPSPLPSPSSSFSGTDALKTPITDTFASTTKQHAAVIASTDIHLPSPARTISDKSQETISTLSIGEEAARCNALKTGLPPHVLVGPPHLSDYCARVVAAHVRPESAELDTLCDARTQPVVRGLVDEAAIAAQRGARCGQCYGELAAESAGTMGAGVGHAFEWWDGIKGHHGLVFVREFCSTRCVVEWAQGVNSQLPECLDLWASSNVRTFNY</sequence>
<feature type="compositionally biased region" description="Acidic residues" evidence="3">
    <location>
        <begin position="171"/>
        <end position="197"/>
    </location>
</feature>
<dbReference type="PANTHER" id="PTHR48051:SF54">
    <property type="entry name" value="LEUCINE-RICH REPEAT-CONTAINING PROTEIN"/>
    <property type="match status" value="1"/>
</dbReference>
<dbReference type="RefSeq" id="XP_031852617.1">
    <property type="nucleotide sequence ID" value="XM_031996726.1"/>
</dbReference>
<feature type="region of interest" description="Disordered" evidence="3">
    <location>
        <begin position="268"/>
        <end position="301"/>
    </location>
</feature>
<dbReference type="InterPro" id="IPR032675">
    <property type="entry name" value="LRR_dom_sf"/>
</dbReference>
<evidence type="ECO:0000313" key="5">
    <source>
        <dbReference type="Proteomes" id="UP000398389"/>
    </source>
</evidence>
<dbReference type="PROSITE" id="PS51450">
    <property type="entry name" value="LRR"/>
    <property type="match status" value="1"/>
</dbReference>
<proteinExistence type="predicted"/>
<dbReference type="PANTHER" id="PTHR48051">
    <property type="match status" value="1"/>
</dbReference>
<dbReference type="Gene3D" id="3.80.10.10">
    <property type="entry name" value="Ribonuclease Inhibitor"/>
    <property type="match status" value="1"/>
</dbReference>
<dbReference type="Proteomes" id="UP000398389">
    <property type="component" value="Unassembled WGS sequence"/>
</dbReference>